<gene>
    <name evidence="1" type="ORF">Vadar_029522</name>
</gene>
<name>A0ACB7ZEM2_9ERIC</name>
<sequence>MENSGINSKMELVGKIVQGRVLKAPVLANILAAAWKTRAPFQVDEWGSNVFHFRFEDAEDRRNVVQEGPWSVMNNLMVLLPLADGMVIPELQFNTCPFWVQIHGLPVEKMSRANAESIGKRFGKLLALEMSPNNMLLARSFLRVRVEIDINNPLPKGFWMKGKEGFNKDRWISFKYENLPDYCYACGRVGHDQRSCKNSSREEGEKSGYGPDLRTGRAKKGTIPIEEIKREVVEEEDRTHNLIKRRPVNQAGSSCARADNSTSERVNQLGLVQGLQMGEGMRETRSTISTDGRGSNTTSVSLSMVTGITQSITPLSNTQEISSLVQSVTTLPLGAYGLGQPNFNSPPQIKIKPPSILGPCKINSKSVSPDMEPGS</sequence>
<dbReference type="Proteomes" id="UP000828048">
    <property type="component" value="Chromosome 12"/>
</dbReference>
<protein>
    <submittedName>
        <fullName evidence="1">Uncharacterized protein</fullName>
    </submittedName>
</protein>
<evidence type="ECO:0000313" key="1">
    <source>
        <dbReference type="EMBL" id="KAH7864429.1"/>
    </source>
</evidence>
<accession>A0ACB7ZEM2</accession>
<proteinExistence type="predicted"/>
<keyword evidence="2" id="KW-1185">Reference proteome</keyword>
<organism evidence="1 2">
    <name type="scientific">Vaccinium darrowii</name>
    <dbReference type="NCBI Taxonomy" id="229202"/>
    <lineage>
        <taxon>Eukaryota</taxon>
        <taxon>Viridiplantae</taxon>
        <taxon>Streptophyta</taxon>
        <taxon>Embryophyta</taxon>
        <taxon>Tracheophyta</taxon>
        <taxon>Spermatophyta</taxon>
        <taxon>Magnoliopsida</taxon>
        <taxon>eudicotyledons</taxon>
        <taxon>Gunneridae</taxon>
        <taxon>Pentapetalae</taxon>
        <taxon>asterids</taxon>
        <taxon>Ericales</taxon>
        <taxon>Ericaceae</taxon>
        <taxon>Vaccinioideae</taxon>
        <taxon>Vaccinieae</taxon>
        <taxon>Vaccinium</taxon>
    </lineage>
</organism>
<comment type="caution">
    <text evidence="1">The sequence shown here is derived from an EMBL/GenBank/DDBJ whole genome shotgun (WGS) entry which is preliminary data.</text>
</comment>
<dbReference type="EMBL" id="CM037162">
    <property type="protein sequence ID" value="KAH7864429.1"/>
    <property type="molecule type" value="Genomic_DNA"/>
</dbReference>
<reference evidence="1 2" key="1">
    <citation type="journal article" date="2021" name="Hortic Res">
        <title>High-quality reference genome and annotation aids understanding of berry development for evergreen blueberry (Vaccinium darrowii).</title>
        <authorList>
            <person name="Yu J."/>
            <person name="Hulse-Kemp A.M."/>
            <person name="Babiker E."/>
            <person name="Staton M."/>
        </authorList>
    </citation>
    <scope>NUCLEOTIDE SEQUENCE [LARGE SCALE GENOMIC DNA]</scope>
    <source>
        <strain evidence="2">cv. NJ 8807/NJ 8810</strain>
        <tissue evidence="1">Young leaf</tissue>
    </source>
</reference>
<evidence type="ECO:0000313" key="2">
    <source>
        <dbReference type="Proteomes" id="UP000828048"/>
    </source>
</evidence>